<protein>
    <submittedName>
        <fullName evidence="1">Uncharacterized protein</fullName>
    </submittedName>
</protein>
<dbReference type="Proteomes" id="UP000790377">
    <property type="component" value="Unassembled WGS sequence"/>
</dbReference>
<dbReference type="EMBL" id="MU268383">
    <property type="protein sequence ID" value="KAH7904707.1"/>
    <property type="molecule type" value="Genomic_DNA"/>
</dbReference>
<proteinExistence type="predicted"/>
<sequence length="92" mass="10580">MSIIILNYVSAPFMLLTFTDSMQAWRRLDWYGFWIIGSALVFFYSGGSKALKTLRKEEPKAPDSRPQTPGPHVLPPFDSAADEFKRRINEQQ</sequence>
<gene>
    <name evidence="1" type="ORF">BJ138DRAFT_1166083</name>
</gene>
<reference evidence="1" key="1">
    <citation type="journal article" date="2021" name="New Phytol.">
        <title>Evolutionary innovations through gain and loss of genes in the ectomycorrhizal Boletales.</title>
        <authorList>
            <person name="Wu G."/>
            <person name="Miyauchi S."/>
            <person name="Morin E."/>
            <person name="Kuo A."/>
            <person name="Drula E."/>
            <person name="Varga T."/>
            <person name="Kohler A."/>
            <person name="Feng B."/>
            <person name="Cao Y."/>
            <person name="Lipzen A."/>
            <person name="Daum C."/>
            <person name="Hundley H."/>
            <person name="Pangilinan J."/>
            <person name="Johnson J."/>
            <person name="Barry K."/>
            <person name="LaButti K."/>
            <person name="Ng V."/>
            <person name="Ahrendt S."/>
            <person name="Min B."/>
            <person name="Choi I.G."/>
            <person name="Park H."/>
            <person name="Plett J.M."/>
            <person name="Magnuson J."/>
            <person name="Spatafora J.W."/>
            <person name="Nagy L.G."/>
            <person name="Henrissat B."/>
            <person name="Grigoriev I.V."/>
            <person name="Yang Z.L."/>
            <person name="Xu J."/>
            <person name="Martin F.M."/>
        </authorList>
    </citation>
    <scope>NUCLEOTIDE SEQUENCE</scope>
    <source>
        <strain evidence="1">ATCC 28755</strain>
    </source>
</reference>
<accession>A0ACB7ZV20</accession>
<comment type="caution">
    <text evidence="1">The sequence shown here is derived from an EMBL/GenBank/DDBJ whole genome shotgun (WGS) entry which is preliminary data.</text>
</comment>
<keyword evidence="2" id="KW-1185">Reference proteome</keyword>
<evidence type="ECO:0000313" key="2">
    <source>
        <dbReference type="Proteomes" id="UP000790377"/>
    </source>
</evidence>
<evidence type="ECO:0000313" key="1">
    <source>
        <dbReference type="EMBL" id="KAH7904707.1"/>
    </source>
</evidence>
<name>A0ACB7ZV20_9AGAM</name>
<organism evidence="1 2">
    <name type="scientific">Hygrophoropsis aurantiaca</name>
    <dbReference type="NCBI Taxonomy" id="72124"/>
    <lineage>
        <taxon>Eukaryota</taxon>
        <taxon>Fungi</taxon>
        <taxon>Dikarya</taxon>
        <taxon>Basidiomycota</taxon>
        <taxon>Agaricomycotina</taxon>
        <taxon>Agaricomycetes</taxon>
        <taxon>Agaricomycetidae</taxon>
        <taxon>Boletales</taxon>
        <taxon>Coniophorineae</taxon>
        <taxon>Hygrophoropsidaceae</taxon>
        <taxon>Hygrophoropsis</taxon>
    </lineage>
</organism>